<dbReference type="InterPro" id="IPR050249">
    <property type="entry name" value="Pseudomonas-type_ThrB"/>
</dbReference>
<sequence>MSVFTPLDRPTLEAFLADYGLGRLRDFRGIAEGSENTNYFISLEGGEFVLTLVERGPAADLPFFIQLLDVLHEADLPVPYALRTEAGDGLRTLKGKPALLQPRLPGKHERVPNPHHCQEVGSLLACIHLATRDRIIERPSDRGLAWMLEQGPQLANELPESAQAMLHNTLEEIRALQERNPNLPCANLHADLFRDNVMFDGPHLSGVIDFYNACSGWMLYDLAITVNDWCSREDGSLDEPRARSLLAAYAAKRRFTPLEVELWPVMLRIACVRFWLSRLIAAKAFAGQDVLIHDPAEFEHRLAQRQSVALRLPLSL</sequence>
<evidence type="ECO:0000256" key="7">
    <source>
        <dbReference type="ARBA" id="ARBA00038240"/>
    </source>
</evidence>
<keyword evidence="3 8" id="KW-0791">Threonine biosynthesis</keyword>
<evidence type="ECO:0000313" key="14">
    <source>
        <dbReference type="Proteomes" id="UP000626180"/>
    </source>
</evidence>
<dbReference type="InterPro" id="IPR011009">
    <property type="entry name" value="Kinase-like_dom_sf"/>
</dbReference>
<evidence type="ECO:0000256" key="2">
    <source>
        <dbReference type="ARBA" id="ARBA00022679"/>
    </source>
</evidence>
<accession>A0A2X2DLQ4</accession>
<keyword evidence="1 8" id="KW-0028">Amino-acid biosynthesis</keyword>
<dbReference type="NCBIfam" id="TIGR00938">
    <property type="entry name" value="thrB_alt"/>
    <property type="match status" value="1"/>
</dbReference>
<dbReference type="CDD" id="cd05153">
    <property type="entry name" value="HomoserineK_II"/>
    <property type="match status" value="1"/>
</dbReference>
<dbReference type="RefSeq" id="WP_010796549.1">
    <property type="nucleotide sequence ID" value="NZ_CP069262.1"/>
</dbReference>
<dbReference type="EC" id="2.7.1.39" evidence="8 9"/>
<dbReference type="Gene3D" id="3.30.200.20">
    <property type="entry name" value="Phosphorylase Kinase, domain 1"/>
    <property type="match status" value="1"/>
</dbReference>
<protein>
    <recommendedName>
        <fullName evidence="8 9">Homoserine kinase</fullName>
        <shortName evidence="8">HK</shortName>
        <shortName evidence="8">HSK</shortName>
        <ecNumber evidence="8 9">2.7.1.39</ecNumber>
    </recommendedName>
</protein>
<evidence type="ECO:0000313" key="11">
    <source>
        <dbReference type="EMBL" id="MBF8642053.1"/>
    </source>
</evidence>
<evidence type="ECO:0000256" key="3">
    <source>
        <dbReference type="ARBA" id="ARBA00022697"/>
    </source>
</evidence>
<keyword evidence="5 8" id="KW-0418">Kinase</keyword>
<keyword evidence="6 8" id="KW-0067">ATP-binding</keyword>
<dbReference type="SUPFAM" id="SSF56112">
    <property type="entry name" value="Protein kinase-like (PK-like)"/>
    <property type="match status" value="1"/>
</dbReference>
<dbReference type="PANTHER" id="PTHR21064:SF6">
    <property type="entry name" value="AMINOGLYCOSIDE PHOSPHOTRANSFERASE DOMAIN-CONTAINING PROTEIN"/>
    <property type="match status" value="1"/>
</dbReference>
<dbReference type="EMBL" id="UAUF01000014">
    <property type="protein sequence ID" value="SPZ13055.1"/>
    <property type="molecule type" value="Genomic_DNA"/>
</dbReference>
<comment type="similarity">
    <text evidence="7 8">Belongs to the pseudomonas-type ThrB family.</text>
</comment>
<dbReference type="HAMAP" id="MF_00301">
    <property type="entry name" value="Homoser_kinase_2"/>
    <property type="match status" value="1"/>
</dbReference>
<dbReference type="UniPathway" id="UPA00050">
    <property type="reaction ID" value="UER00064"/>
</dbReference>
<keyword evidence="4 8" id="KW-0547">Nucleotide-binding</keyword>
<reference evidence="11 14" key="2">
    <citation type="submission" date="2020-10" db="EMBL/GenBank/DDBJ databases">
        <title>Genome sequences of Pseudomonas isolates.</title>
        <authorList>
            <person name="Wessels L."/>
            <person name="Reich F."/>
            <person name="Hammerl J."/>
        </authorList>
    </citation>
    <scope>NUCLEOTIDE SEQUENCE [LARGE SCALE GENOMIC DNA]</scope>
    <source>
        <strain evidence="11 14">20-MO00624-0</strain>
    </source>
</reference>
<dbReference type="AlphaFoldDB" id="A0A2X2DLQ4"/>
<dbReference type="Gene3D" id="3.90.1200.10">
    <property type="match status" value="1"/>
</dbReference>
<dbReference type="EMBL" id="JADMCD010000008">
    <property type="protein sequence ID" value="MBF8642053.1"/>
    <property type="molecule type" value="Genomic_DNA"/>
</dbReference>
<comment type="catalytic activity">
    <reaction evidence="8">
        <text>L-homoserine + ATP = O-phospho-L-homoserine + ADP + H(+)</text>
        <dbReference type="Rhea" id="RHEA:13985"/>
        <dbReference type="ChEBI" id="CHEBI:15378"/>
        <dbReference type="ChEBI" id="CHEBI:30616"/>
        <dbReference type="ChEBI" id="CHEBI:57476"/>
        <dbReference type="ChEBI" id="CHEBI:57590"/>
        <dbReference type="ChEBI" id="CHEBI:456216"/>
        <dbReference type="EC" id="2.7.1.39"/>
    </reaction>
</comment>
<dbReference type="NCBIfam" id="NF003558">
    <property type="entry name" value="PRK05231.1"/>
    <property type="match status" value="1"/>
</dbReference>
<feature type="domain" description="Aminoglycoside phosphotransferase" evidence="10">
    <location>
        <begin position="27"/>
        <end position="251"/>
    </location>
</feature>
<evidence type="ECO:0000259" key="10">
    <source>
        <dbReference type="Pfam" id="PF01636"/>
    </source>
</evidence>
<keyword evidence="14" id="KW-1185">Reference proteome</keyword>
<dbReference type="GO" id="GO:0005524">
    <property type="term" value="F:ATP binding"/>
    <property type="evidence" value="ECO:0007669"/>
    <property type="project" value="UniProtKB-KW"/>
</dbReference>
<evidence type="ECO:0000256" key="5">
    <source>
        <dbReference type="ARBA" id="ARBA00022777"/>
    </source>
</evidence>
<proteinExistence type="inferred from homology"/>
<dbReference type="GO" id="GO:0009088">
    <property type="term" value="P:threonine biosynthetic process"/>
    <property type="evidence" value="ECO:0007669"/>
    <property type="project" value="UniProtKB-UniRule"/>
</dbReference>
<evidence type="ECO:0000256" key="9">
    <source>
        <dbReference type="NCBIfam" id="TIGR00938"/>
    </source>
</evidence>
<dbReference type="Proteomes" id="UP000626180">
    <property type="component" value="Unassembled WGS sequence"/>
</dbReference>
<gene>
    <name evidence="8 12" type="primary">thrB</name>
    <name evidence="11" type="ORF">IRZ65_15310</name>
    <name evidence="12" type="ORF">NCTC11842_04813</name>
</gene>
<dbReference type="PANTHER" id="PTHR21064">
    <property type="entry name" value="AMINOGLYCOSIDE PHOSPHOTRANSFERASE DOMAIN-CONTAINING PROTEIN-RELATED"/>
    <property type="match status" value="1"/>
</dbReference>
<evidence type="ECO:0000313" key="13">
    <source>
        <dbReference type="Proteomes" id="UP000250443"/>
    </source>
</evidence>
<reference evidence="12 13" key="1">
    <citation type="submission" date="2018-06" db="EMBL/GenBank/DDBJ databases">
        <authorList>
            <consortium name="Pathogen Informatics"/>
            <person name="Doyle S."/>
        </authorList>
    </citation>
    <scope>NUCLEOTIDE SEQUENCE [LARGE SCALE GENOMIC DNA]</scope>
    <source>
        <strain evidence="12 13">NCTC11842</strain>
    </source>
</reference>
<comment type="pathway">
    <text evidence="8">Amino-acid biosynthesis; L-threonine biosynthesis; L-threonine from L-aspartate: step 4/5.</text>
</comment>
<dbReference type="GO" id="GO:0004413">
    <property type="term" value="F:homoserine kinase activity"/>
    <property type="evidence" value="ECO:0007669"/>
    <property type="project" value="UniProtKB-UniRule"/>
</dbReference>
<evidence type="ECO:0000256" key="8">
    <source>
        <dbReference type="HAMAP-Rule" id="MF_00301"/>
    </source>
</evidence>
<organism evidence="12 13">
    <name type="scientific">Pseudomonas luteola</name>
    <dbReference type="NCBI Taxonomy" id="47886"/>
    <lineage>
        <taxon>Bacteria</taxon>
        <taxon>Pseudomonadati</taxon>
        <taxon>Pseudomonadota</taxon>
        <taxon>Gammaproteobacteria</taxon>
        <taxon>Pseudomonadales</taxon>
        <taxon>Pseudomonadaceae</taxon>
        <taxon>Pseudomonas</taxon>
    </lineage>
</organism>
<dbReference type="Proteomes" id="UP000250443">
    <property type="component" value="Unassembled WGS sequence"/>
</dbReference>
<keyword evidence="2 8" id="KW-0808">Transferase</keyword>
<name>A0A2X2DLQ4_PSELU</name>
<dbReference type="Pfam" id="PF01636">
    <property type="entry name" value="APH"/>
    <property type="match status" value="1"/>
</dbReference>
<evidence type="ECO:0000256" key="4">
    <source>
        <dbReference type="ARBA" id="ARBA00022741"/>
    </source>
</evidence>
<evidence type="ECO:0000256" key="6">
    <source>
        <dbReference type="ARBA" id="ARBA00022840"/>
    </source>
</evidence>
<dbReference type="InterPro" id="IPR005280">
    <property type="entry name" value="Homoserine_kinase_II"/>
</dbReference>
<evidence type="ECO:0000313" key="12">
    <source>
        <dbReference type="EMBL" id="SPZ13055.1"/>
    </source>
</evidence>
<dbReference type="InterPro" id="IPR002575">
    <property type="entry name" value="Aminoglycoside_PTrfase"/>
</dbReference>
<evidence type="ECO:0000256" key="1">
    <source>
        <dbReference type="ARBA" id="ARBA00022605"/>
    </source>
</evidence>